<protein>
    <submittedName>
        <fullName evidence="2">Aminoglycoside N-acetyltransferase AAC(6')-Ii</fullName>
    </submittedName>
</protein>
<gene>
    <name evidence="2" type="primary">aac(6')</name>
    <name evidence="2" type="ORF">F6X95_04530</name>
</gene>
<dbReference type="AlphaFoldDB" id="A0A5N0YUV6"/>
<dbReference type="GO" id="GO:0016747">
    <property type="term" value="F:acyltransferase activity, transferring groups other than amino-acyl groups"/>
    <property type="evidence" value="ECO:0007669"/>
    <property type="project" value="InterPro"/>
</dbReference>
<keyword evidence="2" id="KW-0808">Transferase</keyword>
<feature type="domain" description="N-acetyltransferase" evidence="1">
    <location>
        <begin position="1"/>
        <end position="177"/>
    </location>
</feature>
<dbReference type="InterPro" id="IPR000182">
    <property type="entry name" value="GNAT_dom"/>
</dbReference>
<dbReference type="NCBIfam" id="NF000165">
    <property type="entry name" value="AAC_6p_Entco"/>
    <property type="match status" value="1"/>
</dbReference>
<evidence type="ECO:0000313" key="2">
    <source>
        <dbReference type="EMBL" id="KAA9206647.1"/>
    </source>
</evidence>
<dbReference type="SUPFAM" id="SSF55729">
    <property type="entry name" value="Acyl-CoA N-acyltransferases (Nat)"/>
    <property type="match status" value="1"/>
</dbReference>
<proteinExistence type="predicted"/>
<dbReference type="InterPro" id="IPR016181">
    <property type="entry name" value="Acyl_CoA_acyltransferase"/>
</dbReference>
<name>A0A5N0YUV6_9ENTE</name>
<organism evidence="2 3">
    <name type="scientific">Enterococcus durans</name>
    <dbReference type="NCBI Taxonomy" id="53345"/>
    <lineage>
        <taxon>Bacteria</taxon>
        <taxon>Bacillati</taxon>
        <taxon>Bacillota</taxon>
        <taxon>Bacilli</taxon>
        <taxon>Lactobacillales</taxon>
        <taxon>Enterococcaceae</taxon>
        <taxon>Enterococcus</taxon>
    </lineage>
</organism>
<sequence>MIISEFDRDNLVLRDQLADLLRLTWPDEYGEQPMKEVERLLEDERIAVSAIEGDELIGFVGAIPQYGQTGWELHPLVVESMYRKQQIGTRLVSYLEKEIASQGGIVVYLGTDDVEGQTSLAIEEDLFEDTFGKLETIQNRKDHPYEFYEKLGYQIVGIIPDANGWNKPDIWMAKRIARKHGSE</sequence>
<evidence type="ECO:0000313" key="3">
    <source>
        <dbReference type="Proteomes" id="UP000326078"/>
    </source>
</evidence>
<accession>A0A5N0YUV6</accession>
<dbReference type="EMBL" id="VYUT01000005">
    <property type="protein sequence ID" value="KAA9206647.1"/>
    <property type="molecule type" value="Genomic_DNA"/>
</dbReference>
<comment type="caution">
    <text evidence="2">The sequence shown here is derived from an EMBL/GenBank/DDBJ whole genome shotgun (WGS) entry which is preliminary data.</text>
</comment>
<dbReference type="Proteomes" id="UP000326078">
    <property type="component" value="Unassembled WGS sequence"/>
</dbReference>
<dbReference type="Gene3D" id="3.40.630.30">
    <property type="match status" value="1"/>
</dbReference>
<dbReference type="RefSeq" id="WP_104661852.1">
    <property type="nucleotide sequence ID" value="NZ_CP042597.1"/>
</dbReference>
<dbReference type="Pfam" id="PF00583">
    <property type="entry name" value="Acetyltransf_1"/>
    <property type="match status" value="1"/>
</dbReference>
<dbReference type="PROSITE" id="PS51186">
    <property type="entry name" value="GNAT"/>
    <property type="match status" value="1"/>
</dbReference>
<reference evidence="2 3" key="1">
    <citation type="submission" date="2019-09" db="EMBL/GenBank/DDBJ databases">
        <title>Vancomyinc resistant enterococci isolated from farm animals in Switzerland.</title>
        <authorList>
            <person name="Stevens M.J.A."/>
            <person name="Stephan R."/>
            <person name="Morach M."/>
            <person name="Nuesch-Inderbinen M."/>
        </authorList>
    </citation>
    <scope>NUCLEOTIDE SEQUENCE [LARGE SCALE GENOMIC DNA]</scope>
    <source>
        <strain evidence="2 3">GH27</strain>
    </source>
</reference>
<dbReference type="CDD" id="cd04301">
    <property type="entry name" value="NAT_SF"/>
    <property type="match status" value="1"/>
</dbReference>
<evidence type="ECO:0000259" key="1">
    <source>
        <dbReference type="PROSITE" id="PS51186"/>
    </source>
</evidence>